<dbReference type="PANTHER" id="PTHR43345">
    <property type="entry name" value="3-ISOPROPYLMALATE DEHYDRATASE SMALL SUBUNIT 2-RELATED-RELATED"/>
    <property type="match status" value="1"/>
</dbReference>
<dbReference type="SUPFAM" id="SSF52016">
    <property type="entry name" value="LeuD/IlvD-like"/>
    <property type="match status" value="1"/>
</dbReference>
<keyword evidence="3" id="KW-0100">Branched-chain amino acid biosynthesis</keyword>
<dbReference type="FunCoup" id="A0A212PRW9">
    <property type="interactions" value="370"/>
</dbReference>
<organism evidence="5 6">
    <name type="scientific">Thermoflexus hugenholtzii JAD2</name>
    <dbReference type="NCBI Taxonomy" id="877466"/>
    <lineage>
        <taxon>Bacteria</taxon>
        <taxon>Bacillati</taxon>
        <taxon>Chloroflexota</taxon>
        <taxon>Thermoflexia</taxon>
        <taxon>Thermoflexales</taxon>
        <taxon>Thermoflexaceae</taxon>
        <taxon>Thermoflexus</taxon>
    </lineage>
</organism>
<dbReference type="HAMAP" id="MF_01032">
    <property type="entry name" value="LeuD_type2"/>
    <property type="match status" value="1"/>
</dbReference>
<feature type="domain" description="Aconitase A/isopropylmalate dehydratase small subunit swivel" evidence="4">
    <location>
        <begin position="37"/>
        <end position="106"/>
    </location>
</feature>
<comment type="function">
    <text evidence="3">Catalyzes the isomerization between 2-isopropylmalate and 3-isopropylmalate, via the formation of 2-isopropylmaleate.</text>
</comment>
<dbReference type="NCBIfam" id="TIGR02087">
    <property type="entry name" value="LEUD_arch"/>
    <property type="match status" value="1"/>
</dbReference>
<dbReference type="Gene3D" id="3.20.19.10">
    <property type="entry name" value="Aconitase, domain 4"/>
    <property type="match status" value="1"/>
</dbReference>
<dbReference type="OrthoDB" id="9777465at2"/>
<name>A0A212PRW9_9CHLR</name>
<sequence>MRFQGRAWVFGDNIDTDVIIPGRYLNTTDPQELAAHCMEGVDPEFPRKVQPGDIVVAGRNFGSGSSREHAPLSLKAAGVSCVVAKSFARIFFRNAINIGLPVLECPEAVEAIQPGDELEVRLDSGEILHRRTGQVFRAKPYPPFMLELIRAGGLIPYTKARLRQGSVVA</sequence>
<dbReference type="Pfam" id="PF00694">
    <property type="entry name" value="Aconitase_C"/>
    <property type="match status" value="1"/>
</dbReference>
<dbReference type="InParanoid" id="A0A212PRW9"/>
<dbReference type="GO" id="GO:0009098">
    <property type="term" value="P:L-leucine biosynthetic process"/>
    <property type="evidence" value="ECO:0007669"/>
    <property type="project" value="UniProtKB-UniRule"/>
</dbReference>
<comment type="pathway">
    <text evidence="3">Amino-acid biosynthesis; L-leucine biosynthesis; L-leucine from 3-methyl-2-oxobutanoate: step 2/4.</text>
</comment>
<comment type="catalytic activity">
    <reaction evidence="3">
        <text>(2R,3S)-3-isopropylmalate = (2S)-2-isopropylmalate</text>
        <dbReference type="Rhea" id="RHEA:32287"/>
        <dbReference type="ChEBI" id="CHEBI:1178"/>
        <dbReference type="ChEBI" id="CHEBI:35121"/>
        <dbReference type="EC" id="4.2.1.33"/>
    </reaction>
</comment>
<dbReference type="AlphaFoldDB" id="A0A212PRW9"/>
<dbReference type="InterPro" id="IPR050075">
    <property type="entry name" value="LeuD"/>
</dbReference>
<proteinExistence type="inferred from homology"/>
<dbReference type="CDD" id="cd01577">
    <property type="entry name" value="IPMI_Swivel"/>
    <property type="match status" value="1"/>
</dbReference>
<dbReference type="InterPro" id="IPR015928">
    <property type="entry name" value="Aconitase/3IPM_dehydase_swvl"/>
</dbReference>
<evidence type="ECO:0000256" key="1">
    <source>
        <dbReference type="ARBA" id="ARBA00009869"/>
    </source>
</evidence>
<dbReference type="InterPro" id="IPR011827">
    <property type="entry name" value="LeuD_type2/HacB/DmdB"/>
</dbReference>
<dbReference type="Proteomes" id="UP000197025">
    <property type="component" value="Unassembled WGS sequence"/>
</dbReference>
<protein>
    <recommendedName>
        <fullName evidence="3">3-isopropylmalate dehydratase small subunit</fullName>
        <ecNumber evidence="3">4.2.1.33</ecNumber>
    </recommendedName>
    <alternativeName>
        <fullName evidence="3">Alpha-IPM isomerase</fullName>
        <shortName evidence="3">IPMI</shortName>
    </alternativeName>
    <alternativeName>
        <fullName evidence="3">Isopropylmalate isomerase</fullName>
    </alternativeName>
</protein>
<dbReference type="EMBL" id="FYEK01000002">
    <property type="protein sequence ID" value="SNB49578.1"/>
    <property type="molecule type" value="Genomic_DNA"/>
</dbReference>
<evidence type="ECO:0000256" key="3">
    <source>
        <dbReference type="HAMAP-Rule" id="MF_01032"/>
    </source>
</evidence>
<accession>A0A212PRW9</accession>
<keyword evidence="6" id="KW-1185">Reference proteome</keyword>
<dbReference type="FunFam" id="3.20.19.10:FF:000007">
    <property type="entry name" value="Isopropylmalate/citramalate isomerase small subunit"/>
    <property type="match status" value="1"/>
</dbReference>
<dbReference type="RefSeq" id="WP_088569818.1">
    <property type="nucleotide sequence ID" value="NZ_FYEK01000002.1"/>
</dbReference>
<keyword evidence="3" id="KW-0432">Leucine biosynthesis</keyword>
<dbReference type="InterPro" id="IPR033940">
    <property type="entry name" value="IPMI_Swivel"/>
</dbReference>
<comment type="similarity">
    <text evidence="1 3">Belongs to the LeuD family. LeuD type 2 subfamily.</text>
</comment>
<evidence type="ECO:0000313" key="6">
    <source>
        <dbReference type="Proteomes" id="UP000197025"/>
    </source>
</evidence>
<gene>
    <name evidence="3" type="primary">leuD</name>
    <name evidence="5" type="ORF">SAMN02746019_00029610</name>
</gene>
<dbReference type="UniPathway" id="UPA00048">
    <property type="reaction ID" value="UER00071"/>
</dbReference>
<evidence type="ECO:0000313" key="5">
    <source>
        <dbReference type="EMBL" id="SNB49578.1"/>
    </source>
</evidence>
<dbReference type="InterPro" id="IPR000573">
    <property type="entry name" value="AconitaseA/IPMdHydase_ssu_swvl"/>
</dbReference>
<evidence type="ECO:0000256" key="2">
    <source>
        <dbReference type="ARBA" id="ARBA00023239"/>
    </source>
</evidence>
<comment type="subunit">
    <text evidence="3">Heterodimer of LeuC and LeuD.</text>
</comment>
<keyword evidence="3" id="KW-0028">Amino-acid biosynthesis</keyword>
<dbReference type="EC" id="4.2.1.33" evidence="3"/>
<reference evidence="6" key="1">
    <citation type="submission" date="2017-06" db="EMBL/GenBank/DDBJ databases">
        <authorList>
            <person name="Varghese N."/>
            <person name="Submissions S."/>
        </authorList>
    </citation>
    <scope>NUCLEOTIDE SEQUENCE [LARGE SCALE GENOMIC DNA]</scope>
    <source>
        <strain evidence="6">JAD2</strain>
    </source>
</reference>
<keyword evidence="2 3" id="KW-0456">Lyase</keyword>
<dbReference type="GO" id="GO:0003861">
    <property type="term" value="F:3-isopropylmalate dehydratase activity"/>
    <property type="evidence" value="ECO:0007669"/>
    <property type="project" value="UniProtKB-UniRule"/>
</dbReference>
<dbReference type="PANTHER" id="PTHR43345:SF2">
    <property type="entry name" value="3-ISOPROPYLMALATE DEHYDRATASE SMALL SUBUNIT 1"/>
    <property type="match status" value="1"/>
</dbReference>
<evidence type="ECO:0000259" key="4">
    <source>
        <dbReference type="Pfam" id="PF00694"/>
    </source>
</evidence>